<dbReference type="GO" id="GO:0003676">
    <property type="term" value="F:nucleic acid binding"/>
    <property type="evidence" value="ECO:0007669"/>
    <property type="project" value="InterPro"/>
</dbReference>
<evidence type="ECO:0000256" key="7">
    <source>
        <dbReference type="SAM" id="MobiDB-lite"/>
    </source>
</evidence>
<feature type="non-terminal residue" evidence="9">
    <location>
        <position position="1"/>
    </location>
</feature>
<dbReference type="EMBL" id="UYJE01005399">
    <property type="protein sequence ID" value="VDI37103.1"/>
    <property type="molecule type" value="Genomic_DNA"/>
</dbReference>
<comment type="caution">
    <text evidence="9">The sequence shown here is derived from an EMBL/GenBank/DDBJ whole genome shotgun (WGS) entry which is preliminary data.</text>
</comment>
<dbReference type="Gene3D" id="3.30.420.10">
    <property type="entry name" value="Ribonuclease H-like superfamily/Ribonuclease H"/>
    <property type="match status" value="1"/>
</dbReference>
<dbReference type="GO" id="GO:0015074">
    <property type="term" value="P:DNA integration"/>
    <property type="evidence" value="ECO:0007669"/>
    <property type="project" value="InterPro"/>
</dbReference>
<evidence type="ECO:0000256" key="1">
    <source>
        <dbReference type="ARBA" id="ARBA00022679"/>
    </source>
</evidence>
<evidence type="ECO:0000313" key="9">
    <source>
        <dbReference type="EMBL" id="VDI37103.1"/>
    </source>
</evidence>
<dbReference type="InterPro" id="IPR043502">
    <property type="entry name" value="DNA/RNA_pol_sf"/>
</dbReference>
<keyword evidence="10" id="KW-1185">Reference proteome</keyword>
<evidence type="ECO:0000313" key="10">
    <source>
        <dbReference type="Proteomes" id="UP000596742"/>
    </source>
</evidence>
<dbReference type="GO" id="GO:0003964">
    <property type="term" value="F:RNA-directed DNA polymerase activity"/>
    <property type="evidence" value="ECO:0007669"/>
    <property type="project" value="UniProtKB-KW"/>
</dbReference>
<dbReference type="FunFam" id="1.10.340.70:FF:000001">
    <property type="entry name" value="Retrovirus-related Pol polyprotein from transposon gypsy-like Protein"/>
    <property type="match status" value="1"/>
</dbReference>
<dbReference type="GO" id="GO:0004519">
    <property type="term" value="F:endonuclease activity"/>
    <property type="evidence" value="ECO:0007669"/>
    <property type="project" value="UniProtKB-KW"/>
</dbReference>
<dbReference type="AlphaFoldDB" id="A0A8B6EQT1"/>
<keyword evidence="1" id="KW-0808">Transferase</keyword>
<keyword evidence="2" id="KW-0548">Nucleotidyltransferase</keyword>
<dbReference type="InterPro" id="IPR050951">
    <property type="entry name" value="Retrovirus_Pol_polyprotein"/>
</dbReference>
<organism evidence="9 10">
    <name type="scientific">Mytilus galloprovincialis</name>
    <name type="common">Mediterranean mussel</name>
    <dbReference type="NCBI Taxonomy" id="29158"/>
    <lineage>
        <taxon>Eukaryota</taxon>
        <taxon>Metazoa</taxon>
        <taxon>Spiralia</taxon>
        <taxon>Lophotrochozoa</taxon>
        <taxon>Mollusca</taxon>
        <taxon>Bivalvia</taxon>
        <taxon>Autobranchia</taxon>
        <taxon>Pteriomorphia</taxon>
        <taxon>Mytilida</taxon>
        <taxon>Mytiloidea</taxon>
        <taxon>Mytilidae</taxon>
        <taxon>Mytilinae</taxon>
        <taxon>Mytilus</taxon>
    </lineage>
</organism>
<proteinExistence type="predicted"/>
<dbReference type="CDD" id="cd09274">
    <property type="entry name" value="RNase_HI_RT_Ty3"/>
    <property type="match status" value="1"/>
</dbReference>
<dbReference type="InterPro" id="IPR041373">
    <property type="entry name" value="RT_RNaseH"/>
</dbReference>
<evidence type="ECO:0000256" key="3">
    <source>
        <dbReference type="ARBA" id="ARBA00022722"/>
    </source>
</evidence>
<evidence type="ECO:0000259" key="8">
    <source>
        <dbReference type="PROSITE" id="PS50994"/>
    </source>
</evidence>
<dbReference type="GO" id="GO:0016787">
    <property type="term" value="F:hydrolase activity"/>
    <property type="evidence" value="ECO:0007669"/>
    <property type="project" value="UniProtKB-KW"/>
</dbReference>
<dbReference type="InterPro" id="IPR036397">
    <property type="entry name" value="RNaseH_sf"/>
</dbReference>
<name>A0A8B6EQT1_MYTGA</name>
<keyword evidence="5" id="KW-0378">Hydrolase</keyword>
<dbReference type="InterPro" id="IPR041588">
    <property type="entry name" value="Integrase_H2C2"/>
</dbReference>
<dbReference type="Gene3D" id="3.10.10.10">
    <property type="entry name" value="HIV Type 1 Reverse Transcriptase, subunit A, domain 1"/>
    <property type="match status" value="1"/>
</dbReference>
<dbReference type="Gene3D" id="1.10.340.70">
    <property type="match status" value="1"/>
</dbReference>
<dbReference type="InterPro" id="IPR001584">
    <property type="entry name" value="Integrase_cat-core"/>
</dbReference>
<dbReference type="CDD" id="cd01647">
    <property type="entry name" value="RT_LTR"/>
    <property type="match status" value="1"/>
</dbReference>
<feature type="region of interest" description="Disordered" evidence="7">
    <location>
        <begin position="20"/>
        <end position="68"/>
    </location>
</feature>
<gene>
    <name evidence="9" type="ORF">MGAL_10B093514</name>
</gene>
<dbReference type="InterPro" id="IPR012337">
    <property type="entry name" value="RNaseH-like_sf"/>
</dbReference>
<dbReference type="Pfam" id="PF17917">
    <property type="entry name" value="RT_RNaseH"/>
    <property type="match status" value="1"/>
</dbReference>
<feature type="domain" description="Integrase catalytic" evidence="8">
    <location>
        <begin position="514"/>
        <end position="676"/>
    </location>
</feature>
<keyword evidence="3" id="KW-0540">Nuclease</keyword>
<evidence type="ECO:0000256" key="2">
    <source>
        <dbReference type="ARBA" id="ARBA00022695"/>
    </source>
</evidence>
<evidence type="ECO:0000256" key="6">
    <source>
        <dbReference type="ARBA" id="ARBA00022918"/>
    </source>
</evidence>
<dbReference type="Pfam" id="PF17921">
    <property type="entry name" value="Integrase_H2C2"/>
    <property type="match status" value="1"/>
</dbReference>
<dbReference type="Proteomes" id="UP000596742">
    <property type="component" value="Unassembled WGS sequence"/>
</dbReference>
<keyword evidence="6" id="KW-0695">RNA-directed DNA polymerase</keyword>
<sequence>ACTSCLIKISKQSTEIEAESLDQGKCEDDQIEISASEYTTEQQKSPSHKIDTGNAPPVQSMPYRQTPQMRQETEKHIDIMLKNDIIEESNSPWSSPIVLVRKKKSNMDAKQEYRFAVDYRRLNKCTLRAKFSIPRIDDVFDTVANSKAVIYSVLDLMSGFFQTPLDPETKHKSAFVTHQVDASDYAIGYVLGQLNHKCTCPWKLNPNTKLEHVVAYGGRSLNKNEQKWHINEKEGLALKEGIKHFNPYLASHKFTVYTDNITVRWIDTIKNIQGRLGRWALELQGYDFEIMHRPGKKNNADALSRREYEKIGPEYFPQNEIEQTVAAMSNKKYEIITFDYKGDDEQQPNILTITDTGNEDDETLENIDPEQFKKRKTFRHLQRHCPDFVEIFNYKLEGQVPEERQKARQLDAKAFHYEIDNGILYHFFNARSRSLPKGQNMVKQLAIPRTLRKEVLEAFHDNIVGCHQGEERTYEAVRQRYYWPNMYTDIKTYIKTCEICQRSKRNTHSHPLPLKPMPIEEVFSRWHMDILELPETPEKYRYLLLVVDSGSKWCEAFPMRTQEATEVANILFLEIIARFGAPAVLCLIKEPIFFRKLVAALCELLQIKRHYTSAYHPQTNAACERMNSFIVQSLRAQLEKQTDWPNYIAPIMMAYRMTPATQSTQYSPFHLLFGQEMRAPIDVALIPKSTLPKNHREYLNKFIKDLLLTRDVAAENTKKSTSKIQNTA</sequence>
<dbReference type="PANTHER" id="PTHR37984:SF5">
    <property type="entry name" value="PROTEIN NYNRIN-LIKE"/>
    <property type="match status" value="1"/>
</dbReference>
<evidence type="ECO:0000256" key="4">
    <source>
        <dbReference type="ARBA" id="ARBA00022759"/>
    </source>
</evidence>
<dbReference type="SUPFAM" id="SSF56672">
    <property type="entry name" value="DNA/RNA polymerases"/>
    <property type="match status" value="1"/>
</dbReference>
<protein>
    <recommendedName>
        <fullName evidence="8">Integrase catalytic domain-containing protein</fullName>
    </recommendedName>
</protein>
<dbReference type="PROSITE" id="PS50994">
    <property type="entry name" value="INTEGRASE"/>
    <property type="match status" value="1"/>
</dbReference>
<accession>A0A8B6EQT1</accession>
<feature type="compositionally biased region" description="Polar residues" evidence="7">
    <location>
        <begin position="36"/>
        <end position="45"/>
    </location>
</feature>
<evidence type="ECO:0000256" key="5">
    <source>
        <dbReference type="ARBA" id="ARBA00022801"/>
    </source>
</evidence>
<dbReference type="OrthoDB" id="6125253at2759"/>
<reference evidence="9" key="1">
    <citation type="submission" date="2018-11" db="EMBL/GenBank/DDBJ databases">
        <authorList>
            <person name="Alioto T."/>
            <person name="Alioto T."/>
        </authorList>
    </citation>
    <scope>NUCLEOTIDE SEQUENCE</scope>
</reference>
<dbReference type="PANTHER" id="PTHR37984">
    <property type="entry name" value="PROTEIN CBG26694"/>
    <property type="match status" value="1"/>
</dbReference>
<dbReference type="SUPFAM" id="SSF53098">
    <property type="entry name" value="Ribonuclease H-like"/>
    <property type="match status" value="1"/>
</dbReference>
<keyword evidence="4" id="KW-0255">Endonuclease</keyword>